<feature type="domain" description="Antitoxin Xre-like helix-turn-helix" evidence="2">
    <location>
        <begin position="33"/>
        <end position="91"/>
    </location>
</feature>
<dbReference type="EMBL" id="MTSE01000003">
    <property type="protein sequence ID" value="OUJ74756.1"/>
    <property type="molecule type" value="Genomic_DNA"/>
</dbReference>
<reference evidence="3 4" key="1">
    <citation type="submission" date="2017-01" db="EMBL/GenBank/DDBJ databases">
        <title>A new Hymenobacter.</title>
        <authorList>
            <person name="Liang Y."/>
            <person name="Feng F."/>
        </authorList>
    </citation>
    <scope>NUCLEOTIDE SEQUENCE [LARGE SCALE GENOMIC DNA]</scope>
    <source>
        <strain evidence="3">MIMBbqt21</strain>
    </source>
</reference>
<dbReference type="NCBIfam" id="TIGR02293">
    <property type="entry name" value="TAS_TIGR02293"/>
    <property type="match status" value="1"/>
</dbReference>
<gene>
    <name evidence="3" type="ORF">BXP70_08335</name>
</gene>
<accession>A0A243WG59</accession>
<evidence type="ECO:0000313" key="4">
    <source>
        <dbReference type="Proteomes" id="UP000194873"/>
    </source>
</evidence>
<dbReference type="Proteomes" id="UP000194873">
    <property type="component" value="Unassembled WGS sequence"/>
</dbReference>
<dbReference type="InterPro" id="IPR046847">
    <property type="entry name" value="Xre-like_HTH"/>
</dbReference>
<sequence length="150" mass="16835">MTAIRKTPVATMVELMGGGNVIPQLVHNELDLLMVAVKGLSVQAVRTLQRRMQFSNKEISELLAISESTLARREQNKRALTRDEAEKTIQLSAVMAKGLEVFEEEDDFRHWLETDNVALGGIRPKDLLTSAIGRDQVRDLLGRIQYGIYS</sequence>
<dbReference type="Pfam" id="PF20432">
    <property type="entry name" value="Xre-like-HTH"/>
    <property type="match status" value="1"/>
</dbReference>
<feature type="domain" description="Antitoxin Xre/MbcA/ParS-like toxin-binding" evidence="1">
    <location>
        <begin position="100"/>
        <end position="147"/>
    </location>
</feature>
<dbReference type="OrthoDB" id="5770459at2"/>
<organism evidence="3 4">
    <name type="scientific">Hymenobacter crusticola</name>
    <dbReference type="NCBI Taxonomy" id="1770526"/>
    <lineage>
        <taxon>Bacteria</taxon>
        <taxon>Pseudomonadati</taxon>
        <taxon>Bacteroidota</taxon>
        <taxon>Cytophagia</taxon>
        <taxon>Cytophagales</taxon>
        <taxon>Hymenobacteraceae</taxon>
        <taxon>Hymenobacter</taxon>
    </lineage>
</organism>
<evidence type="ECO:0000259" key="1">
    <source>
        <dbReference type="Pfam" id="PF09722"/>
    </source>
</evidence>
<dbReference type="AlphaFoldDB" id="A0A243WG59"/>
<evidence type="ECO:0000313" key="3">
    <source>
        <dbReference type="EMBL" id="OUJ74756.1"/>
    </source>
</evidence>
<name>A0A243WG59_9BACT</name>
<keyword evidence="4" id="KW-1185">Reference proteome</keyword>
<evidence type="ECO:0008006" key="5">
    <source>
        <dbReference type="Google" id="ProtNLM"/>
    </source>
</evidence>
<dbReference type="InterPro" id="IPR011979">
    <property type="entry name" value="Antitox_Xre"/>
</dbReference>
<dbReference type="RefSeq" id="WP_086593563.1">
    <property type="nucleotide sequence ID" value="NZ_MTSE01000003.1"/>
</dbReference>
<evidence type="ECO:0000259" key="2">
    <source>
        <dbReference type="Pfam" id="PF20432"/>
    </source>
</evidence>
<comment type="caution">
    <text evidence="3">The sequence shown here is derived from an EMBL/GenBank/DDBJ whole genome shotgun (WGS) entry which is preliminary data.</text>
</comment>
<dbReference type="GO" id="GO:0003677">
    <property type="term" value="F:DNA binding"/>
    <property type="evidence" value="ECO:0007669"/>
    <property type="project" value="InterPro"/>
</dbReference>
<dbReference type="InterPro" id="IPR024467">
    <property type="entry name" value="Xre/MbcA/ParS-like_toxin-bd"/>
</dbReference>
<protein>
    <recommendedName>
        <fullName evidence="5">Antitoxin</fullName>
    </recommendedName>
</protein>
<dbReference type="Pfam" id="PF09722">
    <property type="entry name" value="Xre_MbcA_ParS_C"/>
    <property type="match status" value="1"/>
</dbReference>
<proteinExistence type="predicted"/>